<dbReference type="AlphaFoldDB" id="A0A016UIC0"/>
<keyword evidence="2" id="KW-0472">Membrane</keyword>
<keyword evidence="4" id="KW-1185">Reference proteome</keyword>
<dbReference type="OrthoDB" id="5852655at2759"/>
<evidence type="ECO:0000313" key="3">
    <source>
        <dbReference type="EMBL" id="EYC14547.1"/>
    </source>
</evidence>
<protein>
    <recommendedName>
        <fullName evidence="5">PIG-P domain-containing protein</fullName>
    </recommendedName>
</protein>
<gene>
    <name evidence="3" type="primary">Acey_s0040.g268</name>
    <name evidence="3" type="synonym">Acey-W01D2.6</name>
    <name evidence="3" type="ORF">Y032_0040g268</name>
</gene>
<accession>A0A016UIC0</accession>
<name>A0A016UIC0_9BILA</name>
<dbReference type="Proteomes" id="UP000024635">
    <property type="component" value="Unassembled WGS sequence"/>
</dbReference>
<feature type="transmembrane region" description="Helical" evidence="2">
    <location>
        <begin position="102"/>
        <end position="123"/>
    </location>
</feature>
<evidence type="ECO:0000313" key="4">
    <source>
        <dbReference type="Proteomes" id="UP000024635"/>
    </source>
</evidence>
<sequence>MCFHNTCYSKPNKALTIPNKALTTSSAPSDRDQTRESKVKMYSASARGQRSLRIHRPLYTPRLASFDEVPTSFSLRFDEMPNRKYSLPPDITVENPFSKREAWIFVIVYSCCVVFLVCLYEYLMPVFNNPTYPYYNYVPDYSFKPPTIT</sequence>
<comment type="caution">
    <text evidence="3">The sequence shown here is derived from an EMBL/GenBank/DDBJ whole genome shotgun (WGS) entry which is preliminary data.</text>
</comment>
<organism evidence="3 4">
    <name type="scientific">Ancylostoma ceylanicum</name>
    <dbReference type="NCBI Taxonomy" id="53326"/>
    <lineage>
        <taxon>Eukaryota</taxon>
        <taxon>Metazoa</taxon>
        <taxon>Ecdysozoa</taxon>
        <taxon>Nematoda</taxon>
        <taxon>Chromadorea</taxon>
        <taxon>Rhabditida</taxon>
        <taxon>Rhabditina</taxon>
        <taxon>Rhabditomorpha</taxon>
        <taxon>Strongyloidea</taxon>
        <taxon>Ancylostomatidae</taxon>
        <taxon>Ancylostomatinae</taxon>
        <taxon>Ancylostoma</taxon>
    </lineage>
</organism>
<dbReference type="EMBL" id="JARK01001376">
    <property type="protein sequence ID" value="EYC14547.1"/>
    <property type="molecule type" value="Genomic_DNA"/>
</dbReference>
<feature type="compositionally biased region" description="Basic and acidic residues" evidence="1">
    <location>
        <begin position="29"/>
        <end position="38"/>
    </location>
</feature>
<feature type="region of interest" description="Disordered" evidence="1">
    <location>
        <begin position="19"/>
        <end position="38"/>
    </location>
</feature>
<proteinExistence type="predicted"/>
<keyword evidence="2" id="KW-0812">Transmembrane</keyword>
<evidence type="ECO:0008006" key="5">
    <source>
        <dbReference type="Google" id="ProtNLM"/>
    </source>
</evidence>
<evidence type="ECO:0000256" key="1">
    <source>
        <dbReference type="SAM" id="MobiDB-lite"/>
    </source>
</evidence>
<evidence type="ECO:0000256" key="2">
    <source>
        <dbReference type="SAM" id="Phobius"/>
    </source>
</evidence>
<reference evidence="4" key="1">
    <citation type="journal article" date="2015" name="Nat. Genet.">
        <title>The genome and transcriptome of the zoonotic hookworm Ancylostoma ceylanicum identify infection-specific gene families.</title>
        <authorList>
            <person name="Schwarz E.M."/>
            <person name="Hu Y."/>
            <person name="Antoshechkin I."/>
            <person name="Miller M.M."/>
            <person name="Sternberg P.W."/>
            <person name="Aroian R.V."/>
        </authorList>
    </citation>
    <scope>NUCLEOTIDE SEQUENCE</scope>
    <source>
        <strain evidence="4">HY135</strain>
    </source>
</reference>
<keyword evidence="2" id="KW-1133">Transmembrane helix</keyword>